<evidence type="ECO:0000313" key="5">
    <source>
        <dbReference type="RefSeq" id="XP_013419651.1"/>
    </source>
</evidence>
<dbReference type="SMART" id="SM01041">
    <property type="entry name" value="BRO1"/>
    <property type="match status" value="1"/>
</dbReference>
<dbReference type="GeneID" id="106180253"/>
<keyword evidence="4" id="KW-1185">Reference proteome</keyword>
<evidence type="ECO:0000256" key="2">
    <source>
        <dbReference type="SAM" id="MobiDB-lite"/>
    </source>
</evidence>
<dbReference type="PANTHER" id="PTHR23032:SF13">
    <property type="entry name" value="BRO1 DOMAIN-CONTAINING PROTEIN BROX"/>
    <property type="match status" value="1"/>
</dbReference>
<dbReference type="KEGG" id="lak:106180253"/>
<dbReference type="CDD" id="cd09243">
    <property type="entry name" value="BRO1_Brox_like"/>
    <property type="match status" value="1"/>
</dbReference>
<evidence type="ECO:0000313" key="4">
    <source>
        <dbReference type="Proteomes" id="UP000085678"/>
    </source>
</evidence>
<name>A0A1S3KBL9_LINAN</name>
<evidence type="ECO:0000259" key="3">
    <source>
        <dbReference type="PROSITE" id="PS51180"/>
    </source>
</evidence>
<sequence length="419" mass="47242">MAHWFHRNPIKATAPVTFDLRGVTSTGPTRKICSDLRQHRNRLLDILSNPNENMETVDNVAKEYFSLLQGFLTAVDEKGGESKLRHIIRFRWTNTLTGNTPTAQYDAMYEFVSMAVNVALWYTKHAAKIAAENDEPSMDEAKEVHTCLRKAAGIFVHLRDKCIAGLIESPEQGTDLDSRVVTAYMHQSTAEAQEVTLARAVELKHTASLISALAFETSNMFQSADDSLKGEDERLVTKWRKYLQLKRAFYMAYAYSYHGETLLAQDKCGEAIRCLRESVKEYEKAGALAKEYKQAKGPGTTARPEEHLFFRRLGPIVKRTLEKCERENGFIYHHKVPEELPDLALKATYGLASPEEVEFPPPSPAWNPAVYAEFKVENNPPVPEKEKEKGEGKEIPPVKEEDIKHAGKDPRNNSGCVVS</sequence>
<evidence type="ECO:0000256" key="1">
    <source>
        <dbReference type="ARBA" id="ARBA00008901"/>
    </source>
</evidence>
<accession>A0A1S3KBL9</accession>
<feature type="compositionally biased region" description="Basic and acidic residues" evidence="2">
    <location>
        <begin position="383"/>
        <end position="411"/>
    </location>
</feature>
<organism evidence="4 5">
    <name type="scientific">Lingula anatina</name>
    <name type="common">Brachiopod</name>
    <name type="synonym">Lingula unguis</name>
    <dbReference type="NCBI Taxonomy" id="7574"/>
    <lineage>
        <taxon>Eukaryota</taxon>
        <taxon>Metazoa</taxon>
        <taxon>Spiralia</taxon>
        <taxon>Lophotrochozoa</taxon>
        <taxon>Brachiopoda</taxon>
        <taxon>Linguliformea</taxon>
        <taxon>Lingulata</taxon>
        <taxon>Lingulida</taxon>
        <taxon>Linguloidea</taxon>
        <taxon>Lingulidae</taxon>
        <taxon>Lingula</taxon>
    </lineage>
</organism>
<dbReference type="PROSITE" id="PS51180">
    <property type="entry name" value="BRO1"/>
    <property type="match status" value="1"/>
</dbReference>
<reference evidence="5" key="1">
    <citation type="submission" date="2025-08" db="UniProtKB">
        <authorList>
            <consortium name="RefSeq"/>
        </authorList>
    </citation>
    <scope>IDENTIFICATION</scope>
    <source>
        <tissue evidence="5">Gonads</tissue>
    </source>
</reference>
<dbReference type="InterPro" id="IPR038499">
    <property type="entry name" value="BRO1_sf"/>
</dbReference>
<dbReference type="STRING" id="7574.A0A1S3KBL9"/>
<dbReference type="PANTHER" id="PTHR23032">
    <property type="entry name" value="BRO1 DOMAIN-CONTAINING PROTEIN BROX"/>
    <property type="match status" value="1"/>
</dbReference>
<dbReference type="Proteomes" id="UP000085678">
    <property type="component" value="Unplaced"/>
</dbReference>
<feature type="domain" description="BRO1" evidence="3">
    <location>
        <begin position="81"/>
        <end position="419"/>
    </location>
</feature>
<dbReference type="InterPro" id="IPR038898">
    <property type="entry name" value="BROX"/>
</dbReference>
<dbReference type="InterPro" id="IPR004328">
    <property type="entry name" value="BRO1_dom"/>
</dbReference>
<proteinExistence type="inferred from homology"/>
<dbReference type="AlphaFoldDB" id="A0A1S3KBL9"/>
<dbReference type="RefSeq" id="XP_013419651.1">
    <property type="nucleotide sequence ID" value="XM_013564197.1"/>
</dbReference>
<dbReference type="Pfam" id="PF03097">
    <property type="entry name" value="BRO1"/>
    <property type="match status" value="1"/>
</dbReference>
<protein>
    <submittedName>
        <fullName evidence="5">BRO1 domain-containing protein BROX</fullName>
    </submittedName>
</protein>
<gene>
    <name evidence="5" type="primary">LOC106180253</name>
</gene>
<dbReference type="InParanoid" id="A0A1S3KBL9"/>
<dbReference type="OrthoDB" id="10266451at2759"/>
<comment type="similarity">
    <text evidence="1">Belongs to the BROX family.</text>
</comment>
<dbReference type="Gene3D" id="1.25.40.280">
    <property type="entry name" value="alix/aip1 like domains"/>
    <property type="match status" value="1"/>
</dbReference>
<feature type="region of interest" description="Disordered" evidence="2">
    <location>
        <begin position="377"/>
        <end position="419"/>
    </location>
</feature>